<comment type="caution">
    <text evidence="10">The sequence shown here is derived from an EMBL/GenBank/DDBJ whole genome shotgun (WGS) entry which is preliminary data.</text>
</comment>
<feature type="compositionally biased region" description="Basic and acidic residues" evidence="8">
    <location>
        <begin position="915"/>
        <end position="929"/>
    </location>
</feature>
<feature type="domain" description="C2H2-type" evidence="9">
    <location>
        <begin position="423"/>
        <end position="450"/>
    </location>
</feature>
<feature type="domain" description="C2H2-type" evidence="9">
    <location>
        <begin position="687"/>
        <end position="714"/>
    </location>
</feature>
<feature type="domain" description="C2H2-type" evidence="9">
    <location>
        <begin position="1210"/>
        <end position="1237"/>
    </location>
</feature>
<dbReference type="Proteomes" id="UP000830375">
    <property type="component" value="Unassembled WGS sequence"/>
</dbReference>
<dbReference type="PROSITE" id="PS50157">
    <property type="entry name" value="ZINC_FINGER_C2H2_2"/>
    <property type="match status" value="22"/>
</dbReference>
<dbReference type="Gene3D" id="3.30.160.60">
    <property type="entry name" value="Classic Zinc Finger"/>
    <property type="match status" value="20"/>
</dbReference>
<feature type="domain" description="C2H2-type" evidence="9">
    <location>
        <begin position="199"/>
        <end position="226"/>
    </location>
</feature>
<feature type="domain" description="C2H2-type" evidence="9">
    <location>
        <begin position="1014"/>
        <end position="1041"/>
    </location>
</feature>
<keyword evidence="5" id="KW-0862">Zinc</keyword>
<protein>
    <submittedName>
        <fullName evidence="10">Zinc finger protein 568</fullName>
    </submittedName>
</protein>
<dbReference type="PROSITE" id="PS00028">
    <property type="entry name" value="ZINC_FINGER_C2H2_1"/>
    <property type="match status" value="21"/>
</dbReference>
<evidence type="ECO:0000313" key="11">
    <source>
        <dbReference type="Proteomes" id="UP000830375"/>
    </source>
</evidence>
<organism evidence="10 11">
    <name type="scientific">Labeo rohita</name>
    <name type="common">Indian major carp</name>
    <name type="synonym">Cyprinus rohita</name>
    <dbReference type="NCBI Taxonomy" id="84645"/>
    <lineage>
        <taxon>Eukaryota</taxon>
        <taxon>Metazoa</taxon>
        <taxon>Chordata</taxon>
        <taxon>Craniata</taxon>
        <taxon>Vertebrata</taxon>
        <taxon>Euteleostomi</taxon>
        <taxon>Actinopterygii</taxon>
        <taxon>Neopterygii</taxon>
        <taxon>Teleostei</taxon>
        <taxon>Ostariophysi</taxon>
        <taxon>Cypriniformes</taxon>
        <taxon>Cyprinidae</taxon>
        <taxon>Labeoninae</taxon>
        <taxon>Labeonini</taxon>
        <taxon>Labeo</taxon>
    </lineage>
</organism>
<keyword evidence="3" id="KW-0677">Repeat</keyword>
<feature type="domain" description="C2H2-type" evidence="9">
    <location>
        <begin position="171"/>
        <end position="198"/>
    </location>
</feature>
<dbReference type="InterPro" id="IPR013087">
    <property type="entry name" value="Znf_C2H2_type"/>
</dbReference>
<evidence type="ECO:0000256" key="3">
    <source>
        <dbReference type="ARBA" id="ARBA00022737"/>
    </source>
</evidence>
<dbReference type="EMBL" id="JACTAM010000015">
    <property type="protein sequence ID" value="KAI2656245.1"/>
    <property type="molecule type" value="Genomic_DNA"/>
</dbReference>
<feature type="compositionally biased region" description="Polar residues" evidence="8">
    <location>
        <begin position="947"/>
        <end position="956"/>
    </location>
</feature>
<feature type="domain" description="C2H2-type" evidence="9">
    <location>
        <begin position="1238"/>
        <end position="1265"/>
    </location>
</feature>
<sequence>METFTKVAVQKICKVFSYCFALKPLQVQGFTSYHDDVINVKELVREHVKKPEITSNQAVRDVPVPLVSPERQILLNALPEDSVKGQQQAEVNTEAERISTNSEKKEKTKPYDCKECGKKFFFRCSLDKHKCGNSKGPHSCEQCGKNLCDKTFKTEKKMEMHQLVHTGEKPHVCNKCGQKFGHITNLRRHLLVHSGVKRYVCEICSKQFYQSKSLKRHMGIHGALKSFMCEICGKSFVFNYALQKHLRTHSDKANMNGKSKDGNFFLTDVMKFSEDKNFLLFALVVAVVTMSRYELVQSQTALLILLMPDTTKQDTPKTCSSAEPHLNIKQNDTQTQVAAQESNGSRCFLVEDKADDDIQTVVIGDDDDKGWSDDQKGMLQTSTEQPEKPQENKSFECEQCGKVFPKAFSLFRHKRVHSVMKQHCCEKCGKKFSQLRALETHLRKHTQKFEKKKFPCSTCGKSFKDLAAHERVHAESQTTLVVSLLTDTAKHEIRKAFTCSSDVSSLSIKPNDTQIQMLNSIMERFAKEAVQKICSLFRYCSSVEPVPAQTCLDVRDDLKKTSQMGRNLCGTTYIQGDAITLSVSPLMEPPTTSHLQPSNTEPAQESNVGRCLMVEDRAEETIQTIFISDADDRDWSDDQEGMLQSSTNQPEVPQAKESFECDQCGKAFPKMLSLMQHKRMHSIVRPHVCEKCGKKFTLLRALETHLRKHSQKFEKKKFPCATCGKSFRDLAAHELKTCNKRCNGFIKNIMISVTKNSNMLLESEVVSVLETLVKATVNEMTKVMDTSVKPPQTNITADKHDSLDFTTQLNSVLERNAKEAVEKICQLFSALLHQEMIPTAHDDMKTRLKQAEKQHKTLQGETNVTDSGLPRSQSTDQLTLVSAEKIAVVVSWGQEEIINTDDHVKTPTKKQKTAIIREEKSVDSSKNGDHPQFVVLQDNAVNISCSGQKNAKSSSVTEDDPKVSSSLSVSKRGVRASRRKKGKPFSCKQCRRKFDSVVLLRAHKVVHVAAEKPFSCSQCGRRFGSKGSLDVHYQLHTDKSPYVCSQCGKTFTEHNQLKGHQRIHNEDKTFTCQDCGKSFNQAYCLRKHQVVHSAEKLHNCDVCGKSFHFRNNLLRHKRIHTGEKPFTCQTCGRSFNQLDSLKAHNLTHTREKPHKCEMCNQGFVQKYLLRLHEGKHVGQNGHCCFVCGIDVGCLNTLKIHLPIHEEALPVKCTVCGETLDSINTLKSHQHKHSVTNKYSCCLCGKSFQSVACVKTHEMIHTGEKPYDCSVCGKTFRQQNSLKAHLTSHTGEKPFSCDTCGKGFCTLGNLRRHQRIHTGEKPFRCSECGREFNQSNSLKAHMHIHTGEKQYVCDKCGKSFAYLRNLRCHKCV</sequence>
<feature type="region of interest" description="Disordered" evidence="8">
    <location>
        <begin position="853"/>
        <end position="876"/>
    </location>
</feature>
<name>A0ABQ8M029_LABRO</name>
<reference evidence="10 11" key="1">
    <citation type="submission" date="2022-01" db="EMBL/GenBank/DDBJ databases">
        <title>A high-quality chromosome-level genome assembly of rohu carp, Labeo rohita.</title>
        <authorList>
            <person name="Arick M.A. II"/>
            <person name="Hsu C.-Y."/>
            <person name="Magbanua Z."/>
            <person name="Pechanova O."/>
            <person name="Grover C."/>
            <person name="Miller E."/>
            <person name="Thrash A."/>
            <person name="Ezzel L."/>
            <person name="Alam S."/>
            <person name="Benzie J."/>
            <person name="Hamilton M."/>
            <person name="Karsi A."/>
            <person name="Lawrence M.L."/>
            <person name="Peterson D.G."/>
        </authorList>
    </citation>
    <scope>NUCLEOTIDE SEQUENCE [LARGE SCALE GENOMIC DNA]</scope>
    <source>
        <strain evidence="11">BAU-BD-2019</strain>
        <tissue evidence="10">Blood</tissue>
    </source>
</reference>
<feature type="domain" description="C2H2-type" evidence="9">
    <location>
        <begin position="659"/>
        <end position="686"/>
    </location>
</feature>
<dbReference type="SMART" id="SM00355">
    <property type="entry name" value="ZnF_C2H2"/>
    <property type="match status" value="23"/>
</dbReference>
<feature type="domain" description="C2H2-type" evidence="9">
    <location>
        <begin position="395"/>
        <end position="422"/>
    </location>
</feature>
<evidence type="ECO:0000256" key="2">
    <source>
        <dbReference type="ARBA" id="ARBA00022723"/>
    </source>
</evidence>
<evidence type="ECO:0000256" key="8">
    <source>
        <dbReference type="SAM" id="MobiDB-lite"/>
    </source>
</evidence>
<dbReference type="Pfam" id="PF00096">
    <property type="entry name" value="zf-C2H2"/>
    <property type="match status" value="14"/>
</dbReference>
<feature type="domain" description="C2H2-type" evidence="9">
    <location>
        <begin position="1070"/>
        <end position="1097"/>
    </location>
</feature>
<evidence type="ECO:0000256" key="4">
    <source>
        <dbReference type="ARBA" id="ARBA00022771"/>
    </source>
</evidence>
<evidence type="ECO:0000256" key="1">
    <source>
        <dbReference type="ARBA" id="ARBA00004123"/>
    </source>
</evidence>
<feature type="domain" description="C2H2-type" evidence="9">
    <location>
        <begin position="1294"/>
        <end position="1321"/>
    </location>
</feature>
<feature type="domain" description="C2H2-type" evidence="9">
    <location>
        <begin position="1266"/>
        <end position="1293"/>
    </location>
</feature>
<evidence type="ECO:0000256" key="6">
    <source>
        <dbReference type="ARBA" id="ARBA00023242"/>
    </source>
</evidence>
<feature type="domain" description="C2H2-type" evidence="9">
    <location>
        <begin position="1322"/>
        <end position="1349"/>
    </location>
</feature>
<feature type="region of interest" description="Disordered" evidence="8">
    <location>
        <begin position="84"/>
        <end position="104"/>
    </location>
</feature>
<evidence type="ECO:0000256" key="7">
    <source>
        <dbReference type="PROSITE-ProRule" id="PRU00042"/>
    </source>
</evidence>
<feature type="compositionally biased region" description="Basic and acidic residues" evidence="8">
    <location>
        <begin position="94"/>
        <end position="104"/>
    </location>
</feature>
<dbReference type="InterPro" id="IPR036236">
    <property type="entry name" value="Znf_C2H2_sf"/>
</dbReference>
<gene>
    <name evidence="10" type="ORF">H4Q32_013116</name>
</gene>
<feature type="domain" description="C2H2-type" evidence="9">
    <location>
        <begin position="1154"/>
        <end position="1181"/>
    </location>
</feature>
<feature type="domain" description="C2H2-type" evidence="9">
    <location>
        <begin position="985"/>
        <end position="1012"/>
    </location>
</feature>
<keyword evidence="4 7" id="KW-0863">Zinc-finger</keyword>
<comment type="subcellular location">
    <subcellularLocation>
        <location evidence="1">Nucleus</location>
    </subcellularLocation>
</comment>
<feature type="domain" description="C2H2-type" evidence="9">
    <location>
        <begin position="1098"/>
        <end position="1125"/>
    </location>
</feature>
<feature type="domain" description="C2H2-type" evidence="9">
    <location>
        <begin position="138"/>
        <end position="170"/>
    </location>
</feature>
<feature type="region of interest" description="Disordered" evidence="8">
    <location>
        <begin position="364"/>
        <end position="392"/>
    </location>
</feature>
<dbReference type="PANTHER" id="PTHR24376">
    <property type="entry name" value="ZINC FINGER PROTEIN"/>
    <property type="match status" value="1"/>
</dbReference>
<feature type="domain" description="C2H2-type" evidence="9">
    <location>
        <begin position="1350"/>
        <end position="1371"/>
    </location>
</feature>
<feature type="region of interest" description="Disordered" evidence="8">
    <location>
        <begin position="909"/>
        <end position="929"/>
    </location>
</feature>
<keyword evidence="11" id="KW-1185">Reference proteome</keyword>
<feature type="domain" description="C2H2-type" evidence="9">
    <location>
        <begin position="227"/>
        <end position="254"/>
    </location>
</feature>
<dbReference type="PANTHER" id="PTHR24376:SF235">
    <property type="entry name" value="C2H2-TYPE DOMAIN-CONTAINING PROTEIN"/>
    <property type="match status" value="1"/>
</dbReference>
<keyword evidence="2" id="KW-0479">Metal-binding</keyword>
<evidence type="ECO:0000259" key="9">
    <source>
        <dbReference type="PROSITE" id="PS50157"/>
    </source>
</evidence>
<accession>A0ABQ8M029</accession>
<keyword evidence="6" id="KW-0539">Nucleus</keyword>
<feature type="domain" description="C2H2-type" evidence="9">
    <location>
        <begin position="111"/>
        <end position="139"/>
    </location>
</feature>
<dbReference type="SUPFAM" id="SSF57667">
    <property type="entry name" value="beta-beta-alpha zinc fingers"/>
    <property type="match status" value="14"/>
</dbReference>
<proteinExistence type="predicted"/>
<feature type="compositionally biased region" description="Polar residues" evidence="8">
    <location>
        <begin position="857"/>
        <end position="876"/>
    </location>
</feature>
<evidence type="ECO:0000313" key="10">
    <source>
        <dbReference type="EMBL" id="KAI2656245.1"/>
    </source>
</evidence>
<feature type="domain" description="C2H2-type" evidence="9">
    <location>
        <begin position="1126"/>
        <end position="1153"/>
    </location>
</feature>
<feature type="domain" description="C2H2-type" evidence="9">
    <location>
        <begin position="1042"/>
        <end position="1069"/>
    </location>
</feature>
<dbReference type="Pfam" id="PF13912">
    <property type="entry name" value="zf-C2H2_6"/>
    <property type="match status" value="2"/>
</dbReference>
<evidence type="ECO:0000256" key="5">
    <source>
        <dbReference type="ARBA" id="ARBA00022833"/>
    </source>
</evidence>
<feature type="region of interest" description="Disordered" evidence="8">
    <location>
        <begin position="947"/>
        <end position="980"/>
    </location>
</feature>